<feature type="binding site" evidence="4">
    <location>
        <position position="407"/>
    </location>
    <ligand>
        <name>S-adenosyl-L-methionine</name>
        <dbReference type="ChEBI" id="CHEBI:59789"/>
    </ligand>
</feature>
<dbReference type="SUPFAM" id="SSF50249">
    <property type="entry name" value="Nucleic acid-binding proteins"/>
    <property type="match status" value="1"/>
</dbReference>
<reference evidence="8" key="1">
    <citation type="journal article" date="2019" name="Int. J. Syst. Evol. Microbiol.">
        <title>The Global Catalogue of Microorganisms (GCM) 10K type strain sequencing project: providing services to taxonomists for standard genome sequencing and annotation.</title>
        <authorList>
            <consortium name="The Broad Institute Genomics Platform"/>
            <consortium name="The Broad Institute Genome Sequencing Center for Infectious Disease"/>
            <person name="Wu L."/>
            <person name="Ma J."/>
        </authorList>
    </citation>
    <scope>NUCLEOTIDE SEQUENCE [LARGE SCALE GENOMIC DNA]</scope>
    <source>
        <strain evidence="8">CECT 8010</strain>
    </source>
</reference>
<evidence type="ECO:0000313" key="7">
    <source>
        <dbReference type="EMBL" id="MFC4232035.1"/>
    </source>
</evidence>
<keyword evidence="8" id="KW-1185">Reference proteome</keyword>
<keyword evidence="3 4" id="KW-0949">S-adenosyl-L-methionine</keyword>
<evidence type="ECO:0000256" key="3">
    <source>
        <dbReference type="ARBA" id="ARBA00022691"/>
    </source>
</evidence>
<dbReference type="NCBIfam" id="TIGR00479">
    <property type="entry name" value="rumA"/>
    <property type="match status" value="1"/>
</dbReference>
<dbReference type="Pfam" id="PF01938">
    <property type="entry name" value="TRAM"/>
    <property type="match status" value="1"/>
</dbReference>
<evidence type="ECO:0000259" key="6">
    <source>
        <dbReference type="PROSITE" id="PS50926"/>
    </source>
</evidence>
<evidence type="ECO:0000256" key="2">
    <source>
        <dbReference type="ARBA" id="ARBA00022679"/>
    </source>
</evidence>
<dbReference type="InterPro" id="IPR030391">
    <property type="entry name" value="MeTrfase_TrmA_CS"/>
</dbReference>
<dbReference type="GO" id="GO:0008168">
    <property type="term" value="F:methyltransferase activity"/>
    <property type="evidence" value="ECO:0007669"/>
    <property type="project" value="UniProtKB-KW"/>
</dbReference>
<feature type="binding site" evidence="4">
    <location>
        <position position="337"/>
    </location>
    <ligand>
        <name>S-adenosyl-L-methionine</name>
        <dbReference type="ChEBI" id="CHEBI:59789"/>
    </ligand>
</feature>
<dbReference type="PROSITE" id="PS01231">
    <property type="entry name" value="TRMA_2"/>
    <property type="match status" value="1"/>
</dbReference>
<name>A0ABV8PXL5_9BACT</name>
<keyword evidence="1 4" id="KW-0489">Methyltransferase</keyword>
<dbReference type="InterPro" id="IPR029063">
    <property type="entry name" value="SAM-dependent_MTases_sf"/>
</dbReference>
<dbReference type="GO" id="GO:0032259">
    <property type="term" value="P:methylation"/>
    <property type="evidence" value="ECO:0007669"/>
    <property type="project" value="UniProtKB-KW"/>
</dbReference>
<dbReference type="EMBL" id="JBHSDC010000016">
    <property type="protein sequence ID" value="MFC4232035.1"/>
    <property type="molecule type" value="Genomic_DNA"/>
</dbReference>
<feature type="active site" evidence="5">
    <location>
        <position position="434"/>
    </location>
</feature>
<feature type="binding site" evidence="4">
    <location>
        <position position="308"/>
    </location>
    <ligand>
        <name>S-adenosyl-L-methionine</name>
        <dbReference type="ChEBI" id="CHEBI:59789"/>
    </ligand>
</feature>
<dbReference type="InterPro" id="IPR010280">
    <property type="entry name" value="U5_MeTrfase_fam"/>
</dbReference>
<evidence type="ECO:0000256" key="1">
    <source>
        <dbReference type="ARBA" id="ARBA00022603"/>
    </source>
</evidence>
<dbReference type="PANTHER" id="PTHR11061">
    <property type="entry name" value="RNA M5U METHYLTRANSFERASE"/>
    <property type="match status" value="1"/>
</dbReference>
<accession>A0ABV8PXL5</accession>
<dbReference type="Gene3D" id="2.40.50.1070">
    <property type="match status" value="1"/>
</dbReference>
<dbReference type="CDD" id="cd02440">
    <property type="entry name" value="AdoMet_MTases"/>
    <property type="match status" value="1"/>
</dbReference>
<dbReference type="RefSeq" id="WP_379013727.1">
    <property type="nucleotide sequence ID" value="NZ_JBHSDC010000016.1"/>
</dbReference>
<feature type="active site" description="Nucleophile" evidence="4">
    <location>
        <position position="434"/>
    </location>
</feature>
<evidence type="ECO:0000256" key="4">
    <source>
        <dbReference type="PROSITE-ProRule" id="PRU01024"/>
    </source>
</evidence>
<sequence length="484" mass="54616">MRKFKKPVILEDVLVESYAAEGKSIARVDGKVIFIEHTVPGDIVDIQLGKNKKDWADAYPLQFKKYSAQRVTPFCSHFGVCGGCQWQMLPYQQQLVFKQQQVADNLSRIGKVALPEMLPIVGAEATKEYRNKIEYTFATRRFIPKDEFQQLRAEGKAEDEINNMSGAAGFHAKGQFDKVVEIDTCHLQEEPTNFIRKAIVAFAKDNGYSFHNVKAHEGWLRNMVIRIATTGEIMLNIVLGFEDKKMQTQLKDHLLGLFPQITTLLVTINRKFNDSIYDLEPETLYGKGYIIEKLEDFQFKISPKSFFQTNTKQAEKLYQITRGFAELDGTQTLYDLYCGTGSIGIFCSNKAKKIIGVELIEDAIKDAHENAALNNISHSFFTAGDVINICDDAFFDTHGRPDVIITDPPRAGMHEKLVNKLLEIAAPTMVYVSCNPATQARDLALLDAKYAVTKIQPVDMFPHTHHIENVVQLKLKMPLAPEGV</sequence>
<dbReference type="InterPro" id="IPR012340">
    <property type="entry name" value="NA-bd_OB-fold"/>
</dbReference>
<evidence type="ECO:0000313" key="8">
    <source>
        <dbReference type="Proteomes" id="UP001595906"/>
    </source>
</evidence>
<dbReference type="SUPFAM" id="SSF53335">
    <property type="entry name" value="S-adenosyl-L-methionine-dependent methyltransferases"/>
    <property type="match status" value="1"/>
</dbReference>
<protein>
    <submittedName>
        <fullName evidence="7">23S rRNA (Uracil(1939)-C(5))-methyltransferase RlmD</fullName>
        <ecNumber evidence="7">2.1.1.190</ecNumber>
    </submittedName>
</protein>
<feature type="domain" description="TRAM" evidence="6">
    <location>
        <begin position="2"/>
        <end position="62"/>
    </location>
</feature>
<dbReference type="Gene3D" id="2.40.50.140">
    <property type="entry name" value="Nucleic acid-binding proteins"/>
    <property type="match status" value="1"/>
</dbReference>
<feature type="binding site" evidence="4">
    <location>
        <position position="358"/>
    </location>
    <ligand>
        <name>S-adenosyl-L-methionine</name>
        <dbReference type="ChEBI" id="CHEBI:59789"/>
    </ligand>
</feature>
<dbReference type="PROSITE" id="PS50926">
    <property type="entry name" value="TRAM"/>
    <property type="match status" value="1"/>
</dbReference>
<comment type="caution">
    <text evidence="7">The sequence shown here is derived from an EMBL/GenBank/DDBJ whole genome shotgun (WGS) entry which is preliminary data.</text>
</comment>
<dbReference type="Pfam" id="PF05958">
    <property type="entry name" value="tRNA_U5-meth_tr"/>
    <property type="match status" value="2"/>
</dbReference>
<dbReference type="EC" id="2.1.1.190" evidence="7"/>
<proteinExistence type="inferred from homology"/>
<dbReference type="PANTHER" id="PTHR11061:SF30">
    <property type="entry name" value="TRNA (URACIL(54)-C(5))-METHYLTRANSFERASE"/>
    <property type="match status" value="1"/>
</dbReference>
<dbReference type="PROSITE" id="PS51687">
    <property type="entry name" value="SAM_MT_RNA_M5U"/>
    <property type="match status" value="1"/>
</dbReference>
<evidence type="ECO:0000256" key="5">
    <source>
        <dbReference type="PROSITE-ProRule" id="PRU10015"/>
    </source>
</evidence>
<keyword evidence="2 4" id="KW-0808">Transferase</keyword>
<comment type="similarity">
    <text evidence="4">Belongs to the class I-like SAM-binding methyltransferase superfamily. RNA M5U methyltransferase family.</text>
</comment>
<dbReference type="Gene3D" id="3.40.50.150">
    <property type="entry name" value="Vaccinia Virus protein VP39"/>
    <property type="match status" value="1"/>
</dbReference>
<gene>
    <name evidence="7" type="primary">rlmD</name>
    <name evidence="7" type="ORF">ACFOW1_09040</name>
</gene>
<organism evidence="7 8">
    <name type="scientific">Parasediminibacterium paludis</name>
    <dbReference type="NCBI Taxonomy" id="908966"/>
    <lineage>
        <taxon>Bacteria</taxon>
        <taxon>Pseudomonadati</taxon>
        <taxon>Bacteroidota</taxon>
        <taxon>Chitinophagia</taxon>
        <taxon>Chitinophagales</taxon>
        <taxon>Chitinophagaceae</taxon>
        <taxon>Parasediminibacterium</taxon>
    </lineage>
</organism>
<dbReference type="InterPro" id="IPR030390">
    <property type="entry name" value="MeTrfase_TrmA_AS"/>
</dbReference>
<dbReference type="Proteomes" id="UP001595906">
    <property type="component" value="Unassembled WGS sequence"/>
</dbReference>
<dbReference type="PROSITE" id="PS01230">
    <property type="entry name" value="TRMA_1"/>
    <property type="match status" value="1"/>
</dbReference>
<dbReference type="InterPro" id="IPR002792">
    <property type="entry name" value="TRAM_dom"/>
</dbReference>